<dbReference type="Proteomes" id="UP000266723">
    <property type="component" value="Unassembled WGS sequence"/>
</dbReference>
<comment type="caution">
    <text evidence="1">The sequence shown here is derived from an EMBL/GenBank/DDBJ whole genome shotgun (WGS) entry which is preliminary data.</text>
</comment>
<organism evidence="1 2">
    <name type="scientific">Brassica cretica</name>
    <name type="common">Mustard</name>
    <dbReference type="NCBI Taxonomy" id="69181"/>
    <lineage>
        <taxon>Eukaryota</taxon>
        <taxon>Viridiplantae</taxon>
        <taxon>Streptophyta</taxon>
        <taxon>Embryophyta</taxon>
        <taxon>Tracheophyta</taxon>
        <taxon>Spermatophyta</taxon>
        <taxon>Magnoliopsida</taxon>
        <taxon>eudicotyledons</taxon>
        <taxon>Gunneridae</taxon>
        <taxon>Pentapetalae</taxon>
        <taxon>rosids</taxon>
        <taxon>malvids</taxon>
        <taxon>Brassicales</taxon>
        <taxon>Brassicaceae</taxon>
        <taxon>Brassiceae</taxon>
        <taxon>Brassica</taxon>
    </lineage>
</organism>
<dbReference type="EMBL" id="QGKV02000299">
    <property type="protein sequence ID" value="KAF3596673.1"/>
    <property type="molecule type" value="Genomic_DNA"/>
</dbReference>
<protein>
    <submittedName>
        <fullName evidence="1">Uncharacterized protein</fullName>
    </submittedName>
</protein>
<name>A0ABQ7EHF1_BRACR</name>
<accession>A0ABQ7EHF1</accession>
<sequence>MSYRCFGRARSLRSDRALARAWSLRSDRVLARDRSLLSDRAPARVRSLRSDRAFARSLRSDRAEWTFGRYVATEPWLKLGRYGPNSEFLLAGTWSVPLSGTQGSGSCLEAGGNDTGQAPLRQDPVTLVLLSWVPLKPELILSPAGESRRDDTGDGFLEVPLVFRVPRIE</sequence>
<keyword evidence="2" id="KW-1185">Reference proteome</keyword>
<evidence type="ECO:0000313" key="2">
    <source>
        <dbReference type="Proteomes" id="UP000266723"/>
    </source>
</evidence>
<gene>
    <name evidence="1" type="ORF">DY000_02022321</name>
</gene>
<reference evidence="1 2" key="1">
    <citation type="journal article" date="2020" name="BMC Genomics">
        <title>Intraspecific diversification of the crop wild relative Brassica cretica Lam. using demographic model selection.</title>
        <authorList>
            <person name="Kioukis A."/>
            <person name="Michalopoulou V.A."/>
            <person name="Briers L."/>
            <person name="Pirintsos S."/>
            <person name="Studholme D.J."/>
            <person name="Pavlidis P."/>
            <person name="Sarris P.F."/>
        </authorList>
    </citation>
    <scope>NUCLEOTIDE SEQUENCE [LARGE SCALE GENOMIC DNA]</scope>
    <source>
        <strain evidence="2">cv. PFS-1207/04</strain>
    </source>
</reference>
<proteinExistence type="predicted"/>
<evidence type="ECO:0000313" key="1">
    <source>
        <dbReference type="EMBL" id="KAF3596673.1"/>
    </source>
</evidence>